<dbReference type="Proteomes" id="UP001732700">
    <property type="component" value="Chromosome 4A"/>
</dbReference>
<dbReference type="EnsemblPlants" id="AVESA.00010b.r2.4AG0616530.1">
    <property type="protein sequence ID" value="AVESA.00010b.r2.4AG0616530.1.CDS"/>
    <property type="gene ID" value="AVESA.00010b.r2.4AG0616530"/>
</dbReference>
<reference evidence="1" key="2">
    <citation type="submission" date="2025-09" db="UniProtKB">
        <authorList>
            <consortium name="EnsemblPlants"/>
        </authorList>
    </citation>
    <scope>IDENTIFICATION</scope>
</reference>
<keyword evidence="2" id="KW-1185">Reference proteome</keyword>
<accession>A0ACD5WCA5</accession>
<name>A0ACD5WCA5_AVESA</name>
<protein>
    <submittedName>
        <fullName evidence="1">Uncharacterized protein</fullName>
    </submittedName>
</protein>
<evidence type="ECO:0000313" key="2">
    <source>
        <dbReference type="Proteomes" id="UP001732700"/>
    </source>
</evidence>
<proteinExistence type="predicted"/>
<organism evidence="1 2">
    <name type="scientific">Avena sativa</name>
    <name type="common">Oat</name>
    <dbReference type="NCBI Taxonomy" id="4498"/>
    <lineage>
        <taxon>Eukaryota</taxon>
        <taxon>Viridiplantae</taxon>
        <taxon>Streptophyta</taxon>
        <taxon>Embryophyta</taxon>
        <taxon>Tracheophyta</taxon>
        <taxon>Spermatophyta</taxon>
        <taxon>Magnoliopsida</taxon>
        <taxon>Liliopsida</taxon>
        <taxon>Poales</taxon>
        <taxon>Poaceae</taxon>
        <taxon>BOP clade</taxon>
        <taxon>Pooideae</taxon>
        <taxon>Poodae</taxon>
        <taxon>Poeae</taxon>
        <taxon>Poeae Chloroplast Group 1 (Aveneae type)</taxon>
        <taxon>Aveninae</taxon>
        <taxon>Avena</taxon>
    </lineage>
</organism>
<reference evidence="1" key="1">
    <citation type="submission" date="2021-05" db="EMBL/GenBank/DDBJ databases">
        <authorList>
            <person name="Scholz U."/>
            <person name="Mascher M."/>
            <person name="Fiebig A."/>
        </authorList>
    </citation>
    <scope>NUCLEOTIDE SEQUENCE [LARGE SCALE GENOMIC DNA]</scope>
</reference>
<evidence type="ECO:0000313" key="1">
    <source>
        <dbReference type="EnsemblPlants" id="AVESA.00010b.r2.4AG0616530.1.CDS"/>
    </source>
</evidence>
<sequence>MGENPCTLLVHFDKGSPYLVNKVMVDLQCSDVAAKIAAMKLAIMLLLNGNALPYLFSTVIHYVLPCRDLIVRKLIFLYLEILYKADAASGEVRSGIMLFSEYFRYHLHEPNEYIRAFTLRLLCRLREPDLIHPLVPSIIVNLEHKQDFVRRDALSAILAVYHLPRGRLLLPEFTGMCKLVLRAFAYDQDAGVRRNAFLWLCDCAQDVAVKYLLVNAPNVAEWPDPLQMVALDLICKVSSLDHTDKGRSIISVRVAADTYCKMLTSQSDNNVKLIILDRLYELCTSHRYVMVNFVMDVPRSLVNPNVDIRRKVLDLVIGLLTARNVQEVVLYLKKEVAEMQGSELERASEYHQMLVQAIHACAVKHPEVAGSVVHLLVDFLGESNGAIAHDAVLLVREIIETNPMLRESMMQKLLLAFCQIQESFVCSCALWMLGEYSFLASEVESAISTIKQGLGNLPFYTVSEETESTDSLNPGRPVMNSCTACSRRPIVLADDSYATNIFASNAAISTPVAHGLRVSKQYLRSLVVSGDLHLASVVACTLTKLVLRLEEVQPSKVEVNKTSAEFLLIMVSFLQLGQSLCARHPTDRDWYNRIVLCVKLLCDSSVAVKKIWLLSFHQSFAKMLAEKLKTKTLISHAQPDDLIDFYHLKRRGFNRCELDDDYQDDLKAATVEVSKGANDADRLNRLVQLTGFSDPVYAEAYVTVNQYYDAVVDVTVINRTTKALQNLCLEFDTEGNDGMVTDRSGDYTLAPQQSKQILLNIKISSANSAVIFGRIVYETSNGNEHSDVLNIIFINILDYMSPAACTDIAFRNMWAKSQWQNKLKVNTVLQDEMEFLNHIIKLTNMTCLTAPWALDGDCGFVAANLYGKSVFGEDVLMNISVEKQADG</sequence>